<reference evidence="1" key="1">
    <citation type="submission" date="2024-02" db="EMBL/GenBank/DDBJ databases">
        <title>Tomenella chthoni gen. nov. sp. nov., a member of the family Jonesiaceae isolated from bat guano.</title>
        <authorList>
            <person name="Miller S.L."/>
            <person name="King J."/>
            <person name="Sankaranarayanan K."/>
            <person name="Lawson P.A."/>
        </authorList>
    </citation>
    <scope>NUCLEOTIDE SEQUENCE</scope>
    <source>
        <strain evidence="1">BS-20</strain>
    </source>
</reference>
<accession>A0AAU7DZ54</accession>
<gene>
    <name evidence="1" type="ORF">V5R04_07225</name>
</gene>
<name>A0AAU7DZ54_9MICO</name>
<evidence type="ECO:0000313" key="1">
    <source>
        <dbReference type="EMBL" id="XBH22994.1"/>
    </source>
</evidence>
<sequence>MSPNFARVAVTGHRPGSMTADQLSWAGQELHRLAGKLRDHHGTTTAISGMALMADTLWADAALACGLDLWAYIPSLEQPARWSPRQRGYWEMMRRKAAREVIVGRGTSARLFHARNDAMVRDSDLIIAVWNPAVTTGGTAATIKKVQAQGRPYVLVDITERRTGRFGF</sequence>
<organism evidence="1">
    <name type="scientific">Jonesiaceae bacterium BS-20</name>
    <dbReference type="NCBI Taxonomy" id="3120821"/>
    <lineage>
        <taxon>Bacteria</taxon>
        <taxon>Bacillati</taxon>
        <taxon>Actinomycetota</taxon>
        <taxon>Actinomycetes</taxon>
        <taxon>Micrococcales</taxon>
        <taxon>Jonesiaceae</taxon>
    </lineage>
</organism>
<proteinExistence type="predicted"/>
<protein>
    <recommendedName>
        <fullName evidence="2">DUF1273 family protein</fullName>
    </recommendedName>
</protein>
<dbReference type="AlphaFoldDB" id="A0AAU7DZ54"/>
<dbReference type="Gene3D" id="3.40.50.450">
    <property type="match status" value="1"/>
</dbReference>
<dbReference type="SUPFAM" id="SSF102405">
    <property type="entry name" value="MCP/YpsA-like"/>
    <property type="match status" value="1"/>
</dbReference>
<dbReference type="EMBL" id="CP146203">
    <property type="protein sequence ID" value="XBH22994.1"/>
    <property type="molecule type" value="Genomic_DNA"/>
</dbReference>
<evidence type="ECO:0008006" key="2">
    <source>
        <dbReference type="Google" id="ProtNLM"/>
    </source>
</evidence>